<dbReference type="OrthoDB" id="9800872at2"/>
<dbReference type="InterPro" id="IPR001763">
    <property type="entry name" value="Rhodanese-like_dom"/>
</dbReference>
<dbReference type="PROSITE" id="PS50206">
    <property type="entry name" value="RHODANESE_3"/>
    <property type="match status" value="1"/>
</dbReference>
<dbReference type="SUPFAM" id="SSF52821">
    <property type="entry name" value="Rhodanese/Cell cycle control phosphatase"/>
    <property type="match status" value="1"/>
</dbReference>
<evidence type="ECO:0000313" key="2">
    <source>
        <dbReference type="EMBL" id="QDU94276.1"/>
    </source>
</evidence>
<gene>
    <name evidence="2" type="primary">moeZ_3</name>
    <name evidence="2" type="ORF">Pla8534_20650</name>
</gene>
<evidence type="ECO:0000313" key="3">
    <source>
        <dbReference type="Proteomes" id="UP000317648"/>
    </source>
</evidence>
<dbReference type="AlphaFoldDB" id="A0A518DR07"/>
<feature type="domain" description="Rhodanese" evidence="1">
    <location>
        <begin position="22"/>
        <end position="112"/>
    </location>
</feature>
<dbReference type="PANTHER" id="PTHR43031">
    <property type="entry name" value="FAD-DEPENDENT OXIDOREDUCTASE"/>
    <property type="match status" value="1"/>
</dbReference>
<keyword evidence="3" id="KW-1185">Reference proteome</keyword>
<accession>A0A518DR07</accession>
<name>A0A518DR07_9BACT</name>
<dbReference type="GO" id="GO:0016779">
    <property type="term" value="F:nucleotidyltransferase activity"/>
    <property type="evidence" value="ECO:0007669"/>
    <property type="project" value="UniProtKB-KW"/>
</dbReference>
<reference evidence="2 3" key="1">
    <citation type="submission" date="2019-02" db="EMBL/GenBank/DDBJ databases">
        <title>Deep-cultivation of Planctomycetes and their phenomic and genomic characterization uncovers novel biology.</title>
        <authorList>
            <person name="Wiegand S."/>
            <person name="Jogler M."/>
            <person name="Boedeker C."/>
            <person name="Pinto D."/>
            <person name="Vollmers J."/>
            <person name="Rivas-Marin E."/>
            <person name="Kohn T."/>
            <person name="Peeters S.H."/>
            <person name="Heuer A."/>
            <person name="Rast P."/>
            <person name="Oberbeckmann S."/>
            <person name="Bunk B."/>
            <person name="Jeske O."/>
            <person name="Meyerdierks A."/>
            <person name="Storesund J.E."/>
            <person name="Kallscheuer N."/>
            <person name="Luecker S."/>
            <person name="Lage O.M."/>
            <person name="Pohl T."/>
            <person name="Merkel B.J."/>
            <person name="Hornburger P."/>
            <person name="Mueller R.-W."/>
            <person name="Bruemmer F."/>
            <person name="Labrenz M."/>
            <person name="Spormann A.M."/>
            <person name="Op den Camp H."/>
            <person name="Overmann J."/>
            <person name="Amann R."/>
            <person name="Jetten M.S.M."/>
            <person name="Mascher T."/>
            <person name="Medema M.H."/>
            <person name="Devos D.P."/>
            <person name="Kaster A.-K."/>
            <person name="Ovreas L."/>
            <person name="Rohde M."/>
            <person name="Galperin M.Y."/>
            <person name="Jogler C."/>
        </authorList>
    </citation>
    <scope>NUCLEOTIDE SEQUENCE [LARGE SCALE GENOMIC DNA]</scope>
    <source>
        <strain evidence="2 3">Pla85_3_4</strain>
    </source>
</reference>
<proteinExistence type="predicted"/>
<dbReference type="Proteomes" id="UP000317648">
    <property type="component" value="Chromosome"/>
</dbReference>
<evidence type="ECO:0000259" key="1">
    <source>
        <dbReference type="PROSITE" id="PS50206"/>
    </source>
</evidence>
<keyword evidence="2" id="KW-0808">Transferase</keyword>
<dbReference type="InterPro" id="IPR050229">
    <property type="entry name" value="GlpE_sulfurtransferase"/>
</dbReference>
<dbReference type="SMART" id="SM00450">
    <property type="entry name" value="RHOD"/>
    <property type="match status" value="1"/>
</dbReference>
<dbReference type="Pfam" id="PF00581">
    <property type="entry name" value="Rhodanese"/>
    <property type="match status" value="1"/>
</dbReference>
<keyword evidence="2" id="KW-0548">Nucleotidyltransferase</keyword>
<dbReference type="PANTHER" id="PTHR43031:SF17">
    <property type="entry name" value="SULFURTRANSFERASE YTWF-RELATED"/>
    <property type="match status" value="1"/>
</dbReference>
<dbReference type="InterPro" id="IPR036873">
    <property type="entry name" value="Rhodanese-like_dom_sf"/>
</dbReference>
<sequence length="114" mass="12996">MTDQKEFPLEINVHQVKQLRDGGEEFLLLDCREPSEYEAVKIEGSKHLPMGETPSRLEELEAFRNGRIVVHCHHGGRSMKVTSFLRDQGFAGAQNMEGGIDQWSLEIDPSLPRY</sequence>
<organism evidence="2 3">
    <name type="scientific">Lignipirellula cremea</name>
    <dbReference type="NCBI Taxonomy" id="2528010"/>
    <lineage>
        <taxon>Bacteria</taxon>
        <taxon>Pseudomonadati</taxon>
        <taxon>Planctomycetota</taxon>
        <taxon>Planctomycetia</taxon>
        <taxon>Pirellulales</taxon>
        <taxon>Pirellulaceae</taxon>
        <taxon>Lignipirellula</taxon>
    </lineage>
</organism>
<dbReference type="EMBL" id="CP036433">
    <property type="protein sequence ID" value="QDU94276.1"/>
    <property type="molecule type" value="Genomic_DNA"/>
</dbReference>
<dbReference type="KEGG" id="lcre:Pla8534_20650"/>
<dbReference type="Gene3D" id="3.40.250.10">
    <property type="entry name" value="Rhodanese-like domain"/>
    <property type="match status" value="1"/>
</dbReference>
<dbReference type="RefSeq" id="WP_145052415.1">
    <property type="nucleotide sequence ID" value="NZ_CP036433.1"/>
</dbReference>
<protein>
    <submittedName>
        <fullName evidence="2">Putative adenylyltransferase/sulfurtransferase MoeZ</fullName>
    </submittedName>
</protein>